<evidence type="ECO:0000256" key="1">
    <source>
        <dbReference type="SAM" id="MobiDB-lite"/>
    </source>
</evidence>
<feature type="region of interest" description="Disordered" evidence="1">
    <location>
        <begin position="60"/>
        <end position="96"/>
    </location>
</feature>
<keyword evidence="2" id="KW-0614">Plasmid</keyword>
<accession>A0ABX8H4Y6</accession>
<evidence type="ECO:0000313" key="3">
    <source>
        <dbReference type="Proteomes" id="UP000682802"/>
    </source>
</evidence>
<proteinExistence type="predicted"/>
<dbReference type="RefSeq" id="WP_158631246.1">
    <property type="nucleotide sequence ID" value="NZ_CP076130.1"/>
</dbReference>
<dbReference type="Proteomes" id="UP000682802">
    <property type="component" value="Plasmid p1"/>
</dbReference>
<dbReference type="EMBL" id="CP076130">
    <property type="protein sequence ID" value="QWG10497.1"/>
    <property type="molecule type" value="Genomic_DNA"/>
</dbReference>
<protein>
    <submittedName>
        <fullName evidence="2">Uncharacterized protein</fullName>
    </submittedName>
</protein>
<organism evidence="2 3">
    <name type="scientific">Flammeovirga kamogawensis</name>
    <dbReference type="NCBI Taxonomy" id="373891"/>
    <lineage>
        <taxon>Bacteria</taxon>
        <taxon>Pseudomonadati</taxon>
        <taxon>Bacteroidota</taxon>
        <taxon>Cytophagia</taxon>
        <taxon>Cytophagales</taxon>
        <taxon>Flammeovirgaceae</taxon>
        <taxon>Flammeovirga</taxon>
    </lineage>
</organism>
<evidence type="ECO:0000313" key="2">
    <source>
        <dbReference type="EMBL" id="QWG10497.1"/>
    </source>
</evidence>
<geneLocation type="plasmid" evidence="2 3">
    <name>p1</name>
</geneLocation>
<sequence>MVDAWKKVDDLGDNAFDQLRKDPDFLKKFDDVANDADLNKHLFEGDLKLENGDIRGVSGVHSKDAVNIPDGQTSGFNQGDIRFKSGTKNPANPSPDDYYTAKVEVYGKKYDAQGNSFDGWHNKKIYILSRFLVSRKDTG</sequence>
<name>A0ABX8H4Y6_9BACT</name>
<gene>
    <name evidence="2" type="ORF">KM029_26345</name>
</gene>
<keyword evidence="3" id="KW-1185">Reference proteome</keyword>
<reference evidence="2 3" key="1">
    <citation type="submission" date="2021-05" db="EMBL/GenBank/DDBJ databases">
        <title>Comparative genomic studies on the polysaccharide-degrading batcterial strains of the Flammeovirga genus.</title>
        <authorList>
            <person name="Zewei F."/>
            <person name="Zheng Z."/>
            <person name="Yu L."/>
            <person name="Ruyue G."/>
            <person name="Yanhong M."/>
            <person name="Yuanyuan C."/>
            <person name="Jingyan G."/>
            <person name="Wenjun H."/>
        </authorList>
    </citation>
    <scope>NUCLEOTIDE SEQUENCE [LARGE SCALE GENOMIC DNA]</scope>
    <source>
        <strain evidence="2 3">YS10</strain>
        <plasmid evidence="2 3">p1</plasmid>
    </source>
</reference>